<evidence type="ECO:0000256" key="8">
    <source>
        <dbReference type="ARBA" id="ARBA00023154"/>
    </source>
</evidence>
<name>A0A1E5IJS2_ENDTX</name>
<feature type="active site" description="Proton donor/acceptor" evidence="12 14">
    <location>
        <position position="132"/>
    </location>
</feature>
<evidence type="ECO:0000256" key="3">
    <source>
        <dbReference type="ARBA" id="ARBA00007592"/>
    </source>
</evidence>
<evidence type="ECO:0000256" key="14">
    <source>
        <dbReference type="PIRSR" id="PIRSR001365-1"/>
    </source>
</evidence>
<accession>A0A1E5IJS2</accession>
<keyword evidence="6 12" id="KW-0028">Amino-acid biosynthesis</keyword>
<dbReference type="PROSITE" id="PS00665">
    <property type="entry name" value="DHDPS_1"/>
    <property type="match status" value="1"/>
</dbReference>
<evidence type="ECO:0000256" key="13">
    <source>
        <dbReference type="PIRNR" id="PIRNR001365"/>
    </source>
</evidence>
<comment type="caution">
    <text evidence="16">The sequence shown here is derived from an EMBL/GenBank/DDBJ whole genome shotgun (WGS) entry which is preliminary data.</text>
</comment>
<evidence type="ECO:0000313" key="16">
    <source>
        <dbReference type="EMBL" id="OEG70757.1"/>
    </source>
</evidence>
<evidence type="ECO:0000256" key="1">
    <source>
        <dbReference type="ARBA" id="ARBA00003294"/>
    </source>
</evidence>
<dbReference type="GO" id="GO:0005829">
    <property type="term" value="C:cytosol"/>
    <property type="evidence" value="ECO:0007669"/>
    <property type="project" value="TreeGrafter"/>
</dbReference>
<comment type="subcellular location">
    <subcellularLocation>
        <location evidence="12">Cytoplasm</location>
    </subcellularLocation>
</comment>
<dbReference type="PIRSF" id="PIRSF001365">
    <property type="entry name" value="DHDPS"/>
    <property type="match status" value="1"/>
</dbReference>
<dbReference type="InterPro" id="IPR005263">
    <property type="entry name" value="DapA"/>
</dbReference>
<dbReference type="UniPathway" id="UPA00034">
    <property type="reaction ID" value="UER00017"/>
</dbReference>
<evidence type="ECO:0000256" key="6">
    <source>
        <dbReference type="ARBA" id="ARBA00022605"/>
    </source>
</evidence>
<dbReference type="PANTHER" id="PTHR12128:SF66">
    <property type="entry name" value="4-HYDROXY-2-OXOGLUTARATE ALDOLASE, MITOCHONDRIAL"/>
    <property type="match status" value="1"/>
</dbReference>
<dbReference type="GO" id="GO:0009089">
    <property type="term" value="P:lysine biosynthetic process via diaminopimelate"/>
    <property type="evidence" value="ECO:0007669"/>
    <property type="project" value="UniProtKB-UniRule"/>
</dbReference>
<dbReference type="HAMAP" id="MF_00418">
    <property type="entry name" value="DapA"/>
    <property type="match status" value="1"/>
</dbReference>
<comment type="caution">
    <text evidence="12">Was originally thought to be a dihydrodipicolinate synthase (DHDPS), catalyzing the condensation of (S)-aspartate-beta-semialdehyde [(S)-ASA] and pyruvate to dihydrodipicolinate (DHDP). However, it was shown in E.coli that the product of the enzymatic reaction is not dihydrodipicolinate but in fact (4S)-4-hydroxy-2,3,4,5-tetrahydro-(2S)-dipicolinic acid (HTPA), and that the consecutive dehydration reaction leading to DHDP is not spontaneous but catalyzed by DapB.</text>
</comment>
<organism evidence="16 17">
    <name type="scientific">Endomicrobium trichonymphae</name>
    <dbReference type="NCBI Taxonomy" id="1408204"/>
    <lineage>
        <taxon>Bacteria</taxon>
        <taxon>Pseudomonadati</taxon>
        <taxon>Elusimicrobiota</taxon>
        <taxon>Endomicrobiia</taxon>
        <taxon>Endomicrobiales</taxon>
        <taxon>Endomicrobiaceae</taxon>
        <taxon>Candidatus Endomicrobiellum</taxon>
    </lineage>
</organism>
<evidence type="ECO:0000256" key="11">
    <source>
        <dbReference type="ARBA" id="ARBA00047836"/>
    </source>
</evidence>
<reference evidence="16 17" key="1">
    <citation type="submission" date="2015-11" db="EMBL/GenBank/DDBJ databases">
        <title>Evidence for parallel genomic evolution in an endosymbiosis of termite gut flagellates.</title>
        <authorList>
            <person name="Zheng H."/>
        </authorList>
    </citation>
    <scope>NUCLEOTIDE SEQUENCE [LARGE SCALE GENOMIC DNA]</scope>
    <source>
        <strain evidence="16 17">CET450</strain>
    </source>
</reference>
<dbReference type="InterPro" id="IPR013785">
    <property type="entry name" value="Aldolase_TIM"/>
</dbReference>
<protein>
    <recommendedName>
        <fullName evidence="4 12">4-hydroxy-tetrahydrodipicolinate synthase</fullName>
        <shortName evidence="12">HTPA synthase</shortName>
        <ecNumber evidence="4 12">4.3.3.7</ecNumber>
    </recommendedName>
</protein>
<gene>
    <name evidence="12" type="primary">dapA</name>
    <name evidence="16" type="ORF">ATZ36_17445</name>
</gene>
<keyword evidence="17" id="KW-1185">Reference proteome</keyword>
<dbReference type="GO" id="GO:0008840">
    <property type="term" value="F:4-hydroxy-tetrahydrodipicolinate synthase activity"/>
    <property type="evidence" value="ECO:0007669"/>
    <property type="project" value="UniProtKB-UniRule"/>
</dbReference>
<comment type="subunit">
    <text evidence="12">Homotetramer; dimer of dimers.</text>
</comment>
<dbReference type="GO" id="GO:0019877">
    <property type="term" value="P:diaminopimelate biosynthetic process"/>
    <property type="evidence" value="ECO:0007669"/>
    <property type="project" value="UniProtKB-UniRule"/>
</dbReference>
<dbReference type="InterPro" id="IPR020624">
    <property type="entry name" value="Schiff_base-form_aldolases_CS"/>
</dbReference>
<proteinExistence type="inferred from homology"/>
<dbReference type="CDD" id="cd00950">
    <property type="entry name" value="DHDPS"/>
    <property type="match status" value="1"/>
</dbReference>
<dbReference type="AlphaFoldDB" id="A0A1E5IJS2"/>
<feature type="binding site" evidence="12 15">
    <location>
        <position position="44"/>
    </location>
    <ligand>
        <name>pyruvate</name>
        <dbReference type="ChEBI" id="CHEBI:15361"/>
    </ligand>
</feature>
<feature type="binding site" evidence="12 15">
    <location>
        <position position="202"/>
    </location>
    <ligand>
        <name>pyruvate</name>
        <dbReference type="ChEBI" id="CHEBI:15361"/>
    </ligand>
</feature>
<keyword evidence="10 12" id="KW-0704">Schiff base</keyword>
<evidence type="ECO:0000256" key="15">
    <source>
        <dbReference type="PIRSR" id="PIRSR001365-2"/>
    </source>
</evidence>
<dbReference type="Gene3D" id="3.20.20.70">
    <property type="entry name" value="Aldolase class I"/>
    <property type="match status" value="1"/>
</dbReference>
<dbReference type="EMBL" id="LNVX01000291">
    <property type="protein sequence ID" value="OEG70757.1"/>
    <property type="molecule type" value="Genomic_DNA"/>
</dbReference>
<evidence type="ECO:0000256" key="9">
    <source>
        <dbReference type="ARBA" id="ARBA00023239"/>
    </source>
</evidence>
<feature type="active site" description="Schiff-base intermediate with substrate" evidence="12 14">
    <location>
        <position position="161"/>
    </location>
</feature>
<feature type="site" description="Part of a proton relay during catalysis" evidence="12">
    <location>
        <position position="106"/>
    </location>
</feature>
<evidence type="ECO:0000256" key="4">
    <source>
        <dbReference type="ARBA" id="ARBA00012086"/>
    </source>
</evidence>
<dbReference type="Proteomes" id="UP000095237">
    <property type="component" value="Unassembled WGS sequence"/>
</dbReference>
<evidence type="ECO:0000256" key="12">
    <source>
        <dbReference type="HAMAP-Rule" id="MF_00418"/>
    </source>
</evidence>
<feature type="site" description="Part of a proton relay during catalysis" evidence="12">
    <location>
        <position position="43"/>
    </location>
</feature>
<evidence type="ECO:0000313" key="17">
    <source>
        <dbReference type="Proteomes" id="UP000095237"/>
    </source>
</evidence>
<comment type="catalytic activity">
    <reaction evidence="11 12">
        <text>L-aspartate 4-semialdehyde + pyruvate = (2S,4S)-4-hydroxy-2,3,4,5-tetrahydrodipicolinate + H2O + H(+)</text>
        <dbReference type="Rhea" id="RHEA:34171"/>
        <dbReference type="ChEBI" id="CHEBI:15361"/>
        <dbReference type="ChEBI" id="CHEBI:15377"/>
        <dbReference type="ChEBI" id="CHEBI:15378"/>
        <dbReference type="ChEBI" id="CHEBI:67139"/>
        <dbReference type="ChEBI" id="CHEBI:537519"/>
        <dbReference type="EC" id="4.3.3.7"/>
    </reaction>
</comment>
<dbReference type="EC" id="4.3.3.7" evidence="4 12"/>
<keyword evidence="5 12" id="KW-0963">Cytoplasm</keyword>
<evidence type="ECO:0000256" key="2">
    <source>
        <dbReference type="ARBA" id="ARBA00005120"/>
    </source>
</evidence>
<evidence type="ECO:0000256" key="5">
    <source>
        <dbReference type="ARBA" id="ARBA00022490"/>
    </source>
</evidence>
<keyword evidence="7 12" id="KW-0220">Diaminopimelate biosynthesis</keyword>
<dbReference type="PANTHER" id="PTHR12128">
    <property type="entry name" value="DIHYDRODIPICOLINATE SYNTHASE"/>
    <property type="match status" value="1"/>
</dbReference>
<sequence length="291" mass="31705">MFSGVYTALITPFKDGKVDFDAFEKLIENQHKKGVDGIVPCGTTGESPTLSCEEHEEVIEFCVEKAKGKMKVLAGTGSNSTDEAIHFTQTAKRVGCDGALVVSPYYNKPTQKGLYLHFKTIADTVDIPIVLYNIAGRTSVNIEPATIAKLFKDCKNIIGVKEASGSLDQMSAIKSLVPDIELLSGDDALTLPLLSICGIGVISVLSNIIPTEIVSLVKTFEKGDLKEAVKIHYKLLSLIKLMFIETNPIPVKTAASLLGMCRADLRLPMCEMEEPNRLKLEKALRDFGLLK</sequence>
<dbReference type="Pfam" id="PF00701">
    <property type="entry name" value="DHDPS"/>
    <property type="match status" value="1"/>
</dbReference>
<dbReference type="SUPFAM" id="SSF51569">
    <property type="entry name" value="Aldolase"/>
    <property type="match status" value="1"/>
</dbReference>
<comment type="pathway">
    <text evidence="2 12">Amino-acid biosynthesis; L-lysine biosynthesis via DAP pathway; (S)-tetrahydrodipicolinate from L-aspartate: step 3/4.</text>
</comment>
<dbReference type="PRINTS" id="PR00146">
    <property type="entry name" value="DHPICSNTHASE"/>
</dbReference>
<dbReference type="SMART" id="SM01130">
    <property type="entry name" value="DHDPS"/>
    <property type="match status" value="1"/>
</dbReference>
<evidence type="ECO:0000256" key="7">
    <source>
        <dbReference type="ARBA" id="ARBA00022915"/>
    </source>
</evidence>
<evidence type="ECO:0000256" key="10">
    <source>
        <dbReference type="ARBA" id="ARBA00023270"/>
    </source>
</evidence>
<comment type="similarity">
    <text evidence="3 12 13">Belongs to the DapA family.</text>
</comment>
<dbReference type="InterPro" id="IPR002220">
    <property type="entry name" value="DapA-like"/>
</dbReference>
<keyword evidence="9 12" id="KW-0456">Lyase</keyword>
<keyword evidence="8 12" id="KW-0457">Lysine biosynthesis</keyword>
<comment type="function">
    <text evidence="1 12">Catalyzes the condensation of (S)-aspartate-beta-semialdehyde [(S)-ASA] and pyruvate to 4-hydroxy-tetrahydrodipicolinate (HTPA).</text>
</comment>
<dbReference type="NCBIfam" id="TIGR00674">
    <property type="entry name" value="dapA"/>
    <property type="match status" value="1"/>
</dbReference>